<dbReference type="Pfam" id="PF08801">
    <property type="entry name" value="Nucleoporin_N"/>
    <property type="match status" value="1"/>
</dbReference>
<evidence type="ECO:0000259" key="6">
    <source>
        <dbReference type="Pfam" id="PF03177"/>
    </source>
</evidence>
<dbReference type="InterPro" id="IPR004870">
    <property type="entry name" value="Nucleoporin_Nup155"/>
</dbReference>
<evidence type="ECO:0000256" key="1">
    <source>
        <dbReference type="ARBA" id="ARBA00004123"/>
    </source>
</evidence>
<organism evidence="9 10">
    <name type="scientific">Aphanomyces stellatus</name>
    <dbReference type="NCBI Taxonomy" id="120398"/>
    <lineage>
        <taxon>Eukaryota</taxon>
        <taxon>Sar</taxon>
        <taxon>Stramenopiles</taxon>
        <taxon>Oomycota</taxon>
        <taxon>Saprolegniomycetes</taxon>
        <taxon>Saprolegniales</taxon>
        <taxon>Verrucalvaceae</taxon>
        <taxon>Aphanomyces</taxon>
    </lineage>
</organism>
<dbReference type="GO" id="GO:0017056">
    <property type="term" value="F:structural constituent of nuclear pore"/>
    <property type="evidence" value="ECO:0007669"/>
    <property type="project" value="InterPro"/>
</dbReference>
<dbReference type="GO" id="GO:0044611">
    <property type="term" value="C:nuclear pore inner ring"/>
    <property type="evidence" value="ECO:0007669"/>
    <property type="project" value="TreeGrafter"/>
</dbReference>
<evidence type="ECO:0000256" key="3">
    <source>
        <dbReference type="ARBA" id="ARBA00022448"/>
    </source>
</evidence>
<dbReference type="InterPro" id="IPR042538">
    <property type="entry name" value="Nucleoporin_Nup155_C_3"/>
</dbReference>
<dbReference type="PANTHER" id="PTHR10350">
    <property type="entry name" value="NUCLEAR PORE COMPLEX PROTEIN NUP155"/>
    <property type="match status" value="1"/>
</dbReference>
<dbReference type="InterPro" id="IPR042533">
    <property type="entry name" value="Nucleoporin_Nup155_C_1"/>
</dbReference>
<comment type="subcellular location">
    <subcellularLocation>
        <location evidence="1">Nucleus</location>
    </subcellularLocation>
</comment>
<evidence type="ECO:0000256" key="4">
    <source>
        <dbReference type="ARBA" id="ARBA00023242"/>
    </source>
</evidence>
<dbReference type="InterPro" id="IPR042537">
    <property type="entry name" value="Nucleoporin_Nup155_C_2"/>
</dbReference>
<dbReference type="Proteomes" id="UP000332933">
    <property type="component" value="Unassembled WGS sequence"/>
</dbReference>
<reference evidence="9 10" key="1">
    <citation type="submission" date="2019-03" db="EMBL/GenBank/DDBJ databases">
        <authorList>
            <person name="Gaulin E."/>
            <person name="Dumas B."/>
        </authorList>
    </citation>
    <scope>NUCLEOTIDE SEQUENCE [LARGE SCALE GENOMIC DNA]</scope>
    <source>
        <strain evidence="9">CBS 568.67</strain>
    </source>
</reference>
<keyword evidence="3" id="KW-0813">Transport</keyword>
<dbReference type="EMBL" id="VJMH01005404">
    <property type="protein sequence ID" value="KAF0696392.1"/>
    <property type="molecule type" value="Genomic_DNA"/>
</dbReference>
<dbReference type="Pfam" id="PF03177">
    <property type="entry name" value="Nucleoporin_C"/>
    <property type="match status" value="1"/>
</dbReference>
<dbReference type="Gene3D" id="1.25.40.440">
    <property type="entry name" value="Nucleoporin, helical domain, central subdomain"/>
    <property type="match status" value="1"/>
</dbReference>
<dbReference type="Gene3D" id="1.20.58.1780">
    <property type="match status" value="1"/>
</dbReference>
<sequence>MGAPESAADQPAAAGAALEHEESEALNQSHKVLEQAFSVDSKSPDLVDQIADHSEPTSHNYFFEPYSSAARGWQPQLVHKQKLLPYPVAITSAYDNMRSGSFSGLLQEIHHAWVSVDNTLFLWDYTRADRFTAFEGMEQMISAVAIAKPIPGVFKSFVKHVLVVATASEMRLLVVLYENNDPVHGALRLQASKLCISTDDCTVKKIVSTADGRIFFGGSDGQLHEFVYDSEESMLHQLGWKRKCRKESHTQSLSNYIPSIFRTLTGSLSATGKIIDMVLDPERRTLYVLQDPATISVYDVAESEVTMIISKDMQADATRFCQRNHRTYTSCPEPRLFTTTLTLTSLSVIARDESASIHAVAVSSTGIRLYLSTFTPGYFSSNAVKRPSHLDVVHIRLPPPMLSLEDAPEYHVTEGLAPAILTGKSPSHVHKALYRKGVFLAIDGGPDAFDSVIGLCQDGTARHNQDTTSLKRLMRESISAESCQGKVSDVQEYHVPDAGAMLAVTTAPAPQSGTNKRSFADMMQSSSSSASTLPDEPKAMLSELVGQFFHPPRHFLVLTNAGLHIFQKIRPLDQLIRILHSTAPGKELTARLTHFVKCFGRAETCAMLFAVATQEPSTYAHVAVDAIFEFGGAPGVAPSGPNPAGNNSFILMDDMCMSYHHDGLVKFLARVLRPFWNTTNQVAAMESVRVMLCRLQAILATQYASALAHPAIATAEPSRFNTMTRTLNALIYESNPASLREENAIRAEQFSIRCLYRFTVRTAEMLSLLAASYRQNATTVAPLPLAELVTTSAGTAACKVLIQTLMAEAGHSEDLVHQLRDECPLLFADTDAAQCHGFQALAVAADCVTVHDQEVVLKKSLDHFRLASKTWTTEAQLHVLESICASYFAIGYLDGIVELSLTCARQLKKPDQADLRRIAYGCVLQCLHFFLLPTTQHDTLSICATFPAAWTQADEKETAVTHLLTKALASPDMQFHAVVYAWLYENDQQKRLIGLPSSANVEAYLQTKDEELLIKQYLLQARYVDAAHVLWNRAQEENPQVDANRDISQRLELISRAASVLAAANNPAATNALEEVRETLDVMQLQHNIWRTLEDKGVSDLQDLKYRILDVSVLYNQFAAKYQLWPDCLRIIRCCNTEDASTIQHLWEQLLFALIPKSAANVSFNQWLDTKHTRPTTSSSSIDNVVFESATWISHVQSQFTPLGKELVGSAAFPVEFIVHELEHLWMWFVQLTHYKAPQNWIAPFLLDCGVSYAHLFGVYNKLYEANEAPRWRFHLLRGIHDLVRLWQNHIQSRASRELVLEYATATPLLMSACESYVVDLHALVGDNHAEKHHMMTLFRQLKADVAATKSNFT</sequence>
<name>A0A485KY99_9STRA</name>
<evidence type="ECO:0000313" key="10">
    <source>
        <dbReference type="Proteomes" id="UP000332933"/>
    </source>
</evidence>
<dbReference type="GO" id="GO:0006405">
    <property type="term" value="P:RNA export from nucleus"/>
    <property type="evidence" value="ECO:0007669"/>
    <property type="project" value="TreeGrafter"/>
</dbReference>
<comment type="similarity">
    <text evidence="2">Belongs to the non-repetitive/WGA-negative nucleoporin family.</text>
</comment>
<evidence type="ECO:0000313" key="9">
    <source>
        <dbReference type="EMBL" id="VFT89705.1"/>
    </source>
</evidence>
<dbReference type="OrthoDB" id="338970at2759"/>
<dbReference type="InterPro" id="IPR007187">
    <property type="entry name" value="Nucleoporin_Nup133/Nup155_C"/>
</dbReference>
<dbReference type="PANTHER" id="PTHR10350:SF6">
    <property type="entry name" value="NUCLEAR PORE COMPLEX PROTEIN NUP155"/>
    <property type="match status" value="1"/>
</dbReference>
<evidence type="ECO:0000259" key="7">
    <source>
        <dbReference type="Pfam" id="PF08801"/>
    </source>
</evidence>
<dbReference type="Gene3D" id="1.20.120.1880">
    <property type="entry name" value="Nucleoporin, helical C-terminal domain"/>
    <property type="match status" value="1"/>
</dbReference>
<dbReference type="GO" id="GO:0036228">
    <property type="term" value="P:protein localization to nuclear inner membrane"/>
    <property type="evidence" value="ECO:0007669"/>
    <property type="project" value="TreeGrafter"/>
</dbReference>
<proteinExistence type="inferred from homology"/>
<feature type="region of interest" description="Disordered" evidence="5">
    <location>
        <begin position="1"/>
        <end position="30"/>
    </location>
</feature>
<gene>
    <name evidence="9" type="primary">Aste57867_12858</name>
    <name evidence="8" type="ORF">As57867_012810</name>
    <name evidence="9" type="ORF">ASTE57867_12858</name>
</gene>
<protein>
    <submittedName>
        <fullName evidence="9">Aste57867_12858 protein</fullName>
    </submittedName>
</protein>
<dbReference type="SUPFAM" id="SSF63829">
    <property type="entry name" value="Calcium-dependent phosphotriesterase"/>
    <property type="match status" value="1"/>
</dbReference>
<feature type="domain" description="Nucleoporin Nup133/Nup155-like N-terminal" evidence="7">
    <location>
        <begin position="81"/>
        <end position="564"/>
    </location>
</feature>
<dbReference type="Gene3D" id="1.25.40.450">
    <property type="entry name" value="Nucleoporin, helical domain, N-terminal subdomain"/>
    <property type="match status" value="1"/>
</dbReference>
<reference evidence="8" key="2">
    <citation type="submission" date="2019-06" db="EMBL/GenBank/DDBJ databases">
        <title>Genomics analysis of Aphanomyces spp. identifies a new class of oomycete effector associated with host adaptation.</title>
        <authorList>
            <person name="Gaulin E."/>
        </authorList>
    </citation>
    <scope>NUCLEOTIDE SEQUENCE</scope>
    <source>
        <strain evidence="8">CBS 578.67</strain>
    </source>
</reference>
<dbReference type="InterPro" id="IPR014908">
    <property type="entry name" value="Nucleoporin_Nup133/Nup155_N"/>
</dbReference>
<keyword evidence="4" id="KW-0539">Nucleus</keyword>
<evidence type="ECO:0000313" key="8">
    <source>
        <dbReference type="EMBL" id="KAF0696392.1"/>
    </source>
</evidence>
<evidence type="ECO:0000256" key="2">
    <source>
        <dbReference type="ARBA" id="ARBA00007373"/>
    </source>
</evidence>
<dbReference type="GO" id="GO:0006606">
    <property type="term" value="P:protein import into nucleus"/>
    <property type="evidence" value="ECO:0007669"/>
    <property type="project" value="TreeGrafter"/>
</dbReference>
<dbReference type="EMBL" id="CAADRA010005425">
    <property type="protein sequence ID" value="VFT89705.1"/>
    <property type="molecule type" value="Genomic_DNA"/>
</dbReference>
<accession>A0A485KY99</accession>
<dbReference type="GO" id="GO:0000972">
    <property type="term" value="P:transcription-dependent tethering of RNA polymerase II gene DNA at nuclear periphery"/>
    <property type="evidence" value="ECO:0007669"/>
    <property type="project" value="TreeGrafter"/>
</dbReference>
<keyword evidence="10" id="KW-1185">Reference proteome</keyword>
<feature type="compositionally biased region" description="Low complexity" evidence="5">
    <location>
        <begin position="1"/>
        <end position="17"/>
    </location>
</feature>
<evidence type="ECO:0000256" key="5">
    <source>
        <dbReference type="SAM" id="MobiDB-lite"/>
    </source>
</evidence>
<feature type="domain" description="Nucleoporin Nup133/Nup155-like C-terminal" evidence="6">
    <location>
        <begin position="658"/>
        <end position="1296"/>
    </location>
</feature>